<protein>
    <submittedName>
        <fullName evidence="2">Uncharacterized protein</fullName>
    </submittedName>
</protein>
<feature type="region of interest" description="Disordered" evidence="1">
    <location>
        <begin position="26"/>
        <end position="60"/>
    </location>
</feature>
<evidence type="ECO:0000313" key="2">
    <source>
        <dbReference type="EMBL" id="GAH65645.1"/>
    </source>
</evidence>
<gene>
    <name evidence="2" type="ORF">S03H2_42838</name>
</gene>
<dbReference type="EMBL" id="BARU01026691">
    <property type="protein sequence ID" value="GAH65645.1"/>
    <property type="molecule type" value="Genomic_DNA"/>
</dbReference>
<sequence length="60" mass="6706">MWHNKHPNYYIRVGSTSRESCPEELHRLSGTGSEAGQPVPLYPGRLSRAQEIGNGAHDFN</sequence>
<accession>X1I8N5</accession>
<comment type="caution">
    <text evidence="2">The sequence shown here is derived from an EMBL/GenBank/DDBJ whole genome shotgun (WGS) entry which is preliminary data.</text>
</comment>
<proteinExistence type="predicted"/>
<reference evidence="2" key="1">
    <citation type="journal article" date="2014" name="Front. Microbiol.">
        <title>High frequency of phylogenetically diverse reductive dehalogenase-homologous genes in deep subseafloor sedimentary metagenomes.</title>
        <authorList>
            <person name="Kawai M."/>
            <person name="Futagami T."/>
            <person name="Toyoda A."/>
            <person name="Takaki Y."/>
            <person name="Nishi S."/>
            <person name="Hori S."/>
            <person name="Arai W."/>
            <person name="Tsubouchi T."/>
            <person name="Morono Y."/>
            <person name="Uchiyama I."/>
            <person name="Ito T."/>
            <person name="Fujiyama A."/>
            <person name="Inagaki F."/>
            <person name="Takami H."/>
        </authorList>
    </citation>
    <scope>NUCLEOTIDE SEQUENCE</scope>
    <source>
        <strain evidence="2">Expedition CK06-06</strain>
    </source>
</reference>
<name>X1I8N5_9ZZZZ</name>
<dbReference type="AlphaFoldDB" id="X1I8N5"/>
<evidence type="ECO:0000256" key="1">
    <source>
        <dbReference type="SAM" id="MobiDB-lite"/>
    </source>
</evidence>
<organism evidence="2">
    <name type="scientific">marine sediment metagenome</name>
    <dbReference type="NCBI Taxonomy" id="412755"/>
    <lineage>
        <taxon>unclassified sequences</taxon>
        <taxon>metagenomes</taxon>
        <taxon>ecological metagenomes</taxon>
    </lineage>
</organism>